<protein>
    <submittedName>
        <fullName evidence="10">Putative dityrosine transporter</fullName>
    </submittedName>
</protein>
<comment type="caution">
    <text evidence="10">The sequence shown here is derived from an EMBL/GenBank/DDBJ whole genome shotgun (WGS) entry which is preliminary data.</text>
</comment>
<feature type="region of interest" description="Disordered" evidence="7">
    <location>
        <begin position="1"/>
        <end position="52"/>
    </location>
</feature>
<reference evidence="10 11" key="1">
    <citation type="submission" date="2020-05" db="EMBL/GenBank/DDBJ databases">
        <title>Identification and distribution of gene clusters putatively required for synthesis of sphingolipid metabolism inhibitors in phylogenetically diverse species of the filamentous fungus Fusarium.</title>
        <authorList>
            <person name="Kim H.-S."/>
            <person name="Busman M."/>
            <person name="Brown D.W."/>
            <person name="Divon H."/>
            <person name="Uhlig S."/>
            <person name="Proctor R.H."/>
        </authorList>
    </citation>
    <scope>NUCLEOTIDE SEQUENCE [LARGE SCALE GENOMIC DNA]</scope>
    <source>
        <strain evidence="10 11">NRRL 25311</strain>
    </source>
</reference>
<evidence type="ECO:0000256" key="2">
    <source>
        <dbReference type="ARBA" id="ARBA00022448"/>
    </source>
</evidence>
<proteinExistence type="predicted"/>
<evidence type="ECO:0000313" key="11">
    <source>
        <dbReference type="Proteomes" id="UP000562682"/>
    </source>
</evidence>
<organism evidence="10 11">
    <name type="scientific">Fusarium denticulatum</name>
    <dbReference type="NCBI Taxonomy" id="48507"/>
    <lineage>
        <taxon>Eukaryota</taxon>
        <taxon>Fungi</taxon>
        <taxon>Dikarya</taxon>
        <taxon>Ascomycota</taxon>
        <taxon>Pezizomycotina</taxon>
        <taxon>Sordariomycetes</taxon>
        <taxon>Hypocreomycetidae</taxon>
        <taxon>Hypocreales</taxon>
        <taxon>Nectriaceae</taxon>
        <taxon>Fusarium</taxon>
        <taxon>Fusarium fujikuroi species complex</taxon>
    </lineage>
</organism>
<evidence type="ECO:0000313" key="10">
    <source>
        <dbReference type="EMBL" id="KAF5671897.1"/>
    </source>
</evidence>
<feature type="transmembrane region" description="Helical" evidence="8">
    <location>
        <begin position="68"/>
        <end position="92"/>
    </location>
</feature>
<accession>A0A8H5WQQ3</accession>
<dbReference type="FunFam" id="1.20.1720.10:FF:000009">
    <property type="entry name" value="MFS multidrug transporter"/>
    <property type="match status" value="1"/>
</dbReference>
<dbReference type="GO" id="GO:0005886">
    <property type="term" value="C:plasma membrane"/>
    <property type="evidence" value="ECO:0007669"/>
    <property type="project" value="UniProtKB-ARBA"/>
</dbReference>
<evidence type="ECO:0000256" key="5">
    <source>
        <dbReference type="ARBA" id="ARBA00023136"/>
    </source>
</evidence>
<evidence type="ECO:0000256" key="7">
    <source>
        <dbReference type="SAM" id="MobiDB-lite"/>
    </source>
</evidence>
<dbReference type="PRINTS" id="PR01036">
    <property type="entry name" value="TCRTETB"/>
</dbReference>
<dbReference type="SUPFAM" id="SSF103473">
    <property type="entry name" value="MFS general substrate transporter"/>
    <property type="match status" value="1"/>
</dbReference>
<dbReference type="InterPro" id="IPR011701">
    <property type="entry name" value="MFS"/>
</dbReference>
<feature type="transmembrane region" description="Helical" evidence="8">
    <location>
        <begin position="136"/>
        <end position="154"/>
    </location>
</feature>
<feature type="transmembrane region" description="Helical" evidence="8">
    <location>
        <begin position="225"/>
        <end position="244"/>
    </location>
</feature>
<dbReference type="Gene3D" id="1.20.1250.20">
    <property type="entry name" value="MFS general substrate transporter like domains"/>
    <property type="match status" value="1"/>
</dbReference>
<name>A0A8H5WQQ3_9HYPO</name>
<dbReference type="Proteomes" id="UP000562682">
    <property type="component" value="Unassembled WGS sequence"/>
</dbReference>
<dbReference type="InterPro" id="IPR020846">
    <property type="entry name" value="MFS_dom"/>
</dbReference>
<gene>
    <name evidence="10" type="ORF">FDENT_10743</name>
</gene>
<evidence type="ECO:0000256" key="6">
    <source>
        <dbReference type="ARBA" id="ARBA00023180"/>
    </source>
</evidence>
<keyword evidence="6" id="KW-0325">Glycoprotein</keyword>
<evidence type="ECO:0000256" key="1">
    <source>
        <dbReference type="ARBA" id="ARBA00004141"/>
    </source>
</evidence>
<dbReference type="InterPro" id="IPR036259">
    <property type="entry name" value="MFS_trans_sf"/>
</dbReference>
<keyword evidence="2" id="KW-0813">Transport</keyword>
<feature type="domain" description="Major facilitator superfamily (MFS) profile" evidence="9">
    <location>
        <begin position="70"/>
        <end position="512"/>
    </location>
</feature>
<feature type="transmembrane region" description="Helical" evidence="8">
    <location>
        <begin position="194"/>
        <end position="213"/>
    </location>
</feature>
<dbReference type="AlphaFoldDB" id="A0A8H5WQQ3"/>
<keyword evidence="11" id="KW-1185">Reference proteome</keyword>
<dbReference type="EMBL" id="JAAOAK010000343">
    <property type="protein sequence ID" value="KAF5671897.1"/>
    <property type="molecule type" value="Genomic_DNA"/>
</dbReference>
<dbReference type="Pfam" id="PF07690">
    <property type="entry name" value="MFS_1"/>
    <property type="match status" value="1"/>
</dbReference>
<evidence type="ECO:0000256" key="8">
    <source>
        <dbReference type="SAM" id="Phobius"/>
    </source>
</evidence>
<comment type="subcellular location">
    <subcellularLocation>
        <location evidence="1">Membrane</location>
        <topology evidence="1">Multi-pass membrane protein</topology>
    </subcellularLocation>
</comment>
<feature type="transmembrane region" description="Helical" evidence="8">
    <location>
        <begin position="104"/>
        <end position="124"/>
    </location>
</feature>
<dbReference type="GO" id="GO:0015137">
    <property type="term" value="F:citrate transmembrane transporter activity"/>
    <property type="evidence" value="ECO:0007669"/>
    <property type="project" value="UniProtKB-ARBA"/>
</dbReference>
<dbReference type="FunFam" id="1.20.1250.20:FF:000172">
    <property type="entry name" value="MFS multidrug resistance transporter"/>
    <property type="match status" value="1"/>
</dbReference>
<dbReference type="GO" id="GO:0140115">
    <property type="term" value="P:export across plasma membrane"/>
    <property type="evidence" value="ECO:0007669"/>
    <property type="project" value="UniProtKB-ARBA"/>
</dbReference>
<feature type="transmembrane region" description="Helical" evidence="8">
    <location>
        <begin position="306"/>
        <end position="326"/>
    </location>
</feature>
<keyword evidence="3 8" id="KW-0812">Transmembrane</keyword>
<feature type="transmembrane region" description="Helical" evidence="8">
    <location>
        <begin position="488"/>
        <end position="509"/>
    </location>
</feature>
<keyword evidence="4 8" id="KW-1133">Transmembrane helix</keyword>
<feature type="transmembrane region" description="Helical" evidence="8">
    <location>
        <begin position="421"/>
        <end position="443"/>
    </location>
</feature>
<dbReference type="PANTHER" id="PTHR23502:SF51">
    <property type="entry name" value="QUINIDINE RESISTANCE PROTEIN 1-RELATED"/>
    <property type="match status" value="1"/>
</dbReference>
<dbReference type="PANTHER" id="PTHR23502">
    <property type="entry name" value="MAJOR FACILITATOR SUPERFAMILY"/>
    <property type="match status" value="1"/>
</dbReference>
<dbReference type="PROSITE" id="PS50850">
    <property type="entry name" value="MFS"/>
    <property type="match status" value="1"/>
</dbReference>
<feature type="transmembrane region" description="Helical" evidence="8">
    <location>
        <begin position="338"/>
        <end position="362"/>
    </location>
</feature>
<evidence type="ECO:0000256" key="4">
    <source>
        <dbReference type="ARBA" id="ARBA00022989"/>
    </source>
</evidence>
<evidence type="ECO:0000256" key="3">
    <source>
        <dbReference type="ARBA" id="ARBA00022692"/>
    </source>
</evidence>
<evidence type="ECO:0000259" key="9">
    <source>
        <dbReference type="PROSITE" id="PS50850"/>
    </source>
</evidence>
<sequence length="527" mass="58150">MTNQELPKPTRPHASTLSRPVKSDGSPHIPEPRAGDIDLSPPNHILESGPSIGNPEPPYTVFSYWEKVGIIILVSFLAMISPLSSTVFLSAIPSIAKDMDVSISLVNLTVTTYLIFQGITPSFIGNFSDTYGRRPAYMICCAIYLAANIGLALQNSYAALTILRCLQSAGSSATIALGSATSADMVTRAERGKYLGYASMGVTLGPALGPVIGGLLDHYLGWRSIFWFLTIFSAALLLVIFVFLPETCRNVVGNGGITPPWWNMSLIRYLKQRKQEHVELMVQQPSRKRPNPFASLKIVFEKETGLILGFSALMYGGYYMVLSTLSAQLVSRFNYSSVVVGLCYLPMGIGSICYRYTASLVIDWNFRRHAKRQGIKIVQNQQQDLKLLPIERMRIEISLPFAYMACAMIIIYGWVMDQKLALAGIEVPLFFLSLSISGAMNNLNTLIVDLNTRSAATAVAANNLARCLVGAGAVAVADPMINEWGLGWTSVFVSVVWVSFSILLWVVMWKGHNWRMEKQEERDEDNC</sequence>
<feature type="transmembrane region" description="Helical" evidence="8">
    <location>
        <begin position="455"/>
        <end position="476"/>
    </location>
</feature>
<keyword evidence="5 8" id="KW-0472">Membrane</keyword>
<feature type="transmembrane region" description="Helical" evidence="8">
    <location>
        <begin position="397"/>
        <end position="415"/>
    </location>
</feature>